<gene>
    <name evidence="1" type="ORF">INT48_000980</name>
</gene>
<reference evidence="1" key="1">
    <citation type="submission" date="2021-01" db="EMBL/GenBank/DDBJ databases">
        <title>Metabolic potential, ecology and presence of endohyphal bacteria is reflected in genomic diversity of Mucoromycotina.</title>
        <authorList>
            <person name="Muszewska A."/>
            <person name="Okrasinska A."/>
            <person name="Steczkiewicz K."/>
            <person name="Drgas O."/>
            <person name="Orlowska M."/>
            <person name="Perlinska-Lenart U."/>
            <person name="Aleksandrzak-Piekarczyk T."/>
            <person name="Szatraj K."/>
            <person name="Zielenkiewicz U."/>
            <person name="Pilsyk S."/>
            <person name="Malc E."/>
            <person name="Mieczkowski P."/>
            <person name="Kruszewska J.S."/>
            <person name="Biernat P."/>
            <person name="Pawlowska J."/>
        </authorList>
    </citation>
    <scope>NUCLEOTIDE SEQUENCE</scope>
    <source>
        <strain evidence="1">WA0000018081</strain>
    </source>
</reference>
<dbReference type="AlphaFoldDB" id="A0A8H7SGF5"/>
<organism evidence="1 2">
    <name type="scientific">Thamnidium elegans</name>
    <dbReference type="NCBI Taxonomy" id="101142"/>
    <lineage>
        <taxon>Eukaryota</taxon>
        <taxon>Fungi</taxon>
        <taxon>Fungi incertae sedis</taxon>
        <taxon>Mucoromycota</taxon>
        <taxon>Mucoromycotina</taxon>
        <taxon>Mucoromycetes</taxon>
        <taxon>Mucorales</taxon>
        <taxon>Mucorineae</taxon>
        <taxon>Mucoraceae</taxon>
        <taxon>Thamnidium</taxon>
    </lineage>
</organism>
<dbReference type="EMBL" id="JAEPRE010000389">
    <property type="protein sequence ID" value="KAG2228641.1"/>
    <property type="molecule type" value="Genomic_DNA"/>
</dbReference>
<dbReference type="Proteomes" id="UP000613177">
    <property type="component" value="Unassembled WGS sequence"/>
</dbReference>
<evidence type="ECO:0000313" key="1">
    <source>
        <dbReference type="EMBL" id="KAG2228641.1"/>
    </source>
</evidence>
<accession>A0A8H7SGF5</accession>
<evidence type="ECO:0000313" key="2">
    <source>
        <dbReference type="Proteomes" id="UP000613177"/>
    </source>
</evidence>
<comment type="caution">
    <text evidence="1">The sequence shown here is derived from an EMBL/GenBank/DDBJ whole genome shotgun (WGS) entry which is preliminary data.</text>
</comment>
<protein>
    <submittedName>
        <fullName evidence="1">Uncharacterized protein</fullName>
    </submittedName>
</protein>
<keyword evidence="2" id="KW-1185">Reference proteome</keyword>
<proteinExistence type="predicted"/>
<sequence length="127" mass="14483">MTTMVNNRLQSIPNWYLGKLLFFFEIDLELEESRPHGSFYAVVEVMKSHKTALHSKSIPMVQPFSETENKKYAVIDVADIISTVGLIQKIDLKNNQVESSNWFYVISPSTAFHKDMSTNAGKINDLL</sequence>
<name>A0A8H7SGF5_9FUNG</name>